<keyword evidence="6" id="KW-0449">Lipoprotein</keyword>
<dbReference type="PANTHER" id="PTHR31634:SF2">
    <property type="entry name" value="BLOC-1-RELATED COMPLEX SUBUNIT 5"/>
    <property type="match status" value="1"/>
</dbReference>
<organism evidence="8 9">
    <name type="scientific">Dictyostelium firmibasis</name>
    <dbReference type="NCBI Taxonomy" id="79012"/>
    <lineage>
        <taxon>Eukaryota</taxon>
        <taxon>Amoebozoa</taxon>
        <taxon>Evosea</taxon>
        <taxon>Eumycetozoa</taxon>
        <taxon>Dictyostelia</taxon>
        <taxon>Dictyosteliales</taxon>
        <taxon>Dictyosteliaceae</taxon>
        <taxon>Dictyostelium</taxon>
    </lineage>
</organism>
<dbReference type="GO" id="GO:0098574">
    <property type="term" value="C:cytoplasmic side of lysosomal membrane"/>
    <property type="evidence" value="ECO:0007669"/>
    <property type="project" value="TreeGrafter"/>
</dbReference>
<feature type="region of interest" description="Disordered" evidence="7">
    <location>
        <begin position="1"/>
        <end position="28"/>
    </location>
</feature>
<dbReference type="EMBL" id="JAVFKY010000004">
    <property type="protein sequence ID" value="KAK5576948.1"/>
    <property type="molecule type" value="Genomic_DNA"/>
</dbReference>
<dbReference type="PANTHER" id="PTHR31634">
    <property type="entry name" value="BLOC-1-RELATED COMPLEX SUBUNIT 5"/>
    <property type="match status" value="1"/>
</dbReference>
<evidence type="ECO:0000256" key="2">
    <source>
        <dbReference type="ARBA" id="ARBA00010235"/>
    </source>
</evidence>
<comment type="similarity">
    <text evidence="2">Belongs to the BORCS5 family.</text>
</comment>
<feature type="compositionally biased region" description="Polar residues" evidence="7">
    <location>
        <begin position="1"/>
        <end position="13"/>
    </location>
</feature>
<keyword evidence="4" id="KW-0472">Membrane</keyword>
<feature type="compositionally biased region" description="Low complexity" evidence="7">
    <location>
        <begin position="50"/>
        <end position="76"/>
    </location>
</feature>
<keyword evidence="9" id="KW-1185">Reference proteome</keyword>
<keyword evidence="5" id="KW-0458">Lysosome</keyword>
<sequence>MGQTESTNKNNFNEHVGGVIDNSGSNKSQKYGVVNNNNQKIIPNEYTHFNNTDNKQSTTTTTTLNNSSGNNGSINKSTSTNEIITINQLEKKEEYEPELNILYNTPIFYPLLRIDEDGDDDDGEGDDILGDEEKFIKYLKKKHHISIPEMDHRGYLNLCIDIQNYLKNSTGYIHEKQNEILQKIRDVETKQAKKVTSIMQIKTSDATHAQYGIKEVMDKVKGNLDKSKEIIQKISDLIEKIESSLPEDEINELKEEMNATFGPLQML</sequence>
<evidence type="ECO:0000256" key="3">
    <source>
        <dbReference type="ARBA" id="ARBA00022300"/>
    </source>
</evidence>
<accession>A0AAN7U6H6</accession>
<comment type="caution">
    <text evidence="8">The sequence shown here is derived from an EMBL/GenBank/DDBJ whole genome shotgun (WGS) entry which is preliminary data.</text>
</comment>
<feature type="region of interest" description="Disordered" evidence="7">
    <location>
        <begin position="48"/>
        <end position="76"/>
    </location>
</feature>
<evidence type="ECO:0000256" key="5">
    <source>
        <dbReference type="ARBA" id="ARBA00023228"/>
    </source>
</evidence>
<evidence type="ECO:0000256" key="1">
    <source>
        <dbReference type="ARBA" id="ARBA00004122"/>
    </source>
</evidence>
<dbReference type="GO" id="GO:0072384">
    <property type="term" value="P:organelle transport along microtubule"/>
    <property type="evidence" value="ECO:0007669"/>
    <property type="project" value="TreeGrafter"/>
</dbReference>
<evidence type="ECO:0000256" key="6">
    <source>
        <dbReference type="ARBA" id="ARBA00023288"/>
    </source>
</evidence>
<dbReference type="GO" id="GO:0032418">
    <property type="term" value="P:lysosome localization"/>
    <property type="evidence" value="ECO:0007669"/>
    <property type="project" value="InterPro"/>
</dbReference>
<dbReference type="InterPro" id="IPR018780">
    <property type="entry name" value="TBORCS5"/>
</dbReference>
<dbReference type="GO" id="GO:0099078">
    <property type="term" value="C:BORC complex"/>
    <property type="evidence" value="ECO:0007669"/>
    <property type="project" value="TreeGrafter"/>
</dbReference>
<evidence type="ECO:0000256" key="4">
    <source>
        <dbReference type="ARBA" id="ARBA00023136"/>
    </source>
</evidence>
<reference evidence="8 9" key="1">
    <citation type="submission" date="2023-11" db="EMBL/GenBank/DDBJ databases">
        <title>Dfirmibasis_genome.</title>
        <authorList>
            <person name="Edelbroek B."/>
            <person name="Kjellin J."/>
            <person name="Jerlstrom-Hultqvist J."/>
            <person name="Soderbom F."/>
        </authorList>
    </citation>
    <scope>NUCLEOTIDE SEQUENCE [LARGE SCALE GENOMIC DNA]</scope>
    <source>
        <strain evidence="8 9">TNS-C-14</strain>
    </source>
</reference>
<dbReference type="Proteomes" id="UP001344447">
    <property type="component" value="Unassembled WGS sequence"/>
</dbReference>
<name>A0AAN7U6H6_9MYCE</name>
<evidence type="ECO:0000313" key="9">
    <source>
        <dbReference type="Proteomes" id="UP001344447"/>
    </source>
</evidence>
<protein>
    <recommendedName>
        <fullName evidence="3">BLOC-1-related complex subunit 5</fullName>
    </recommendedName>
</protein>
<dbReference type="AlphaFoldDB" id="A0AAN7U6H6"/>
<dbReference type="Pfam" id="PF10158">
    <property type="entry name" value="LOH1CR12"/>
    <property type="match status" value="1"/>
</dbReference>
<evidence type="ECO:0000256" key="7">
    <source>
        <dbReference type="SAM" id="MobiDB-lite"/>
    </source>
</evidence>
<comment type="subcellular location">
    <subcellularLocation>
        <location evidence="1">Lysosome membrane</location>
        <topology evidence="1">Lipid-anchor</topology>
        <orientation evidence="1">Cytoplasmic side</orientation>
    </subcellularLocation>
</comment>
<proteinExistence type="inferred from homology"/>
<gene>
    <name evidence="8" type="ORF">RB653_001885</name>
</gene>
<evidence type="ECO:0000313" key="8">
    <source>
        <dbReference type="EMBL" id="KAK5576948.1"/>
    </source>
</evidence>